<keyword evidence="3" id="KW-1185">Reference proteome</keyword>
<dbReference type="EMBL" id="JBHFQA010000011">
    <property type="protein sequence ID" value="KAL2090714.1"/>
    <property type="molecule type" value="Genomic_DNA"/>
</dbReference>
<keyword evidence="1" id="KW-0812">Transmembrane</keyword>
<dbReference type="PANTHER" id="PTHR12242">
    <property type="entry name" value="OS02G0130600 PROTEIN-RELATED"/>
    <property type="match status" value="1"/>
</dbReference>
<keyword evidence="1" id="KW-1133">Transmembrane helix</keyword>
<dbReference type="PANTHER" id="PTHR12242:SF45">
    <property type="entry name" value="MARVEL DOMAIN-CONTAINING PROTEIN"/>
    <property type="match status" value="1"/>
</dbReference>
<keyword evidence="1" id="KW-0472">Membrane</keyword>
<comment type="caution">
    <text evidence="2">The sequence shown here is derived from an EMBL/GenBank/DDBJ whole genome shotgun (WGS) entry which is preliminary data.</text>
</comment>
<evidence type="ECO:0000256" key="1">
    <source>
        <dbReference type="SAM" id="Phobius"/>
    </source>
</evidence>
<feature type="transmembrane region" description="Helical" evidence="1">
    <location>
        <begin position="240"/>
        <end position="261"/>
    </location>
</feature>
<feature type="transmembrane region" description="Helical" evidence="1">
    <location>
        <begin position="137"/>
        <end position="165"/>
    </location>
</feature>
<evidence type="ECO:0000313" key="3">
    <source>
        <dbReference type="Proteomes" id="UP001591681"/>
    </source>
</evidence>
<feature type="transmembrane region" description="Helical" evidence="1">
    <location>
        <begin position="109"/>
        <end position="131"/>
    </location>
</feature>
<reference evidence="2 3" key="1">
    <citation type="submission" date="2024-09" db="EMBL/GenBank/DDBJ databases">
        <title>A chromosome-level genome assembly of Gray's grenadier anchovy, Coilia grayii.</title>
        <authorList>
            <person name="Fu Z."/>
        </authorList>
    </citation>
    <scope>NUCLEOTIDE SEQUENCE [LARGE SCALE GENOMIC DNA]</scope>
    <source>
        <strain evidence="2">G4</strain>
        <tissue evidence="2">Muscle</tissue>
    </source>
</reference>
<accession>A0ABD1JUY6</accession>
<gene>
    <name evidence="2" type="ORF">ACEWY4_012977</name>
</gene>
<organism evidence="2 3">
    <name type="scientific">Coilia grayii</name>
    <name type="common">Gray's grenadier anchovy</name>
    <dbReference type="NCBI Taxonomy" id="363190"/>
    <lineage>
        <taxon>Eukaryota</taxon>
        <taxon>Metazoa</taxon>
        <taxon>Chordata</taxon>
        <taxon>Craniata</taxon>
        <taxon>Vertebrata</taxon>
        <taxon>Euteleostomi</taxon>
        <taxon>Actinopterygii</taxon>
        <taxon>Neopterygii</taxon>
        <taxon>Teleostei</taxon>
        <taxon>Clupei</taxon>
        <taxon>Clupeiformes</taxon>
        <taxon>Clupeoidei</taxon>
        <taxon>Engraulidae</taxon>
        <taxon>Coilinae</taxon>
        <taxon>Coilia</taxon>
    </lineage>
</organism>
<feature type="transmembrane region" description="Helical" evidence="1">
    <location>
        <begin position="308"/>
        <end position="331"/>
    </location>
</feature>
<feature type="transmembrane region" description="Helical" evidence="1">
    <location>
        <begin position="208"/>
        <end position="228"/>
    </location>
</feature>
<dbReference type="Pfam" id="PF21534">
    <property type="entry name" value="Rost"/>
    <property type="match status" value="1"/>
</dbReference>
<protein>
    <recommendedName>
        <fullName evidence="4">Protein rolling stone</fullName>
    </recommendedName>
</protein>
<evidence type="ECO:0000313" key="2">
    <source>
        <dbReference type="EMBL" id="KAL2090714.1"/>
    </source>
</evidence>
<dbReference type="Proteomes" id="UP001591681">
    <property type="component" value="Unassembled WGS sequence"/>
</dbReference>
<feature type="transmembrane region" description="Helical" evidence="1">
    <location>
        <begin position="268"/>
        <end position="288"/>
    </location>
</feature>
<dbReference type="AlphaFoldDB" id="A0ABD1JUY6"/>
<sequence length="418" mass="47213">MLHGCCFGKITFESLVSLRSIEQLSAVKETCGRPNLSPSVNQGGGRFPAHVLPAITLPPLPPRGWPVKMTWSWKQSWREEFSRRKLTFHPYAPELLLQPQWDIAPWVWLLYRFLMVWYTLGWCVYSGLLFATPKWLIYVSHLTYCLLGVYYLLAFANLTGATLLVRQHCRKQSRAATQANNRESRGITGFLGPFPLPSLLLKSLRLQWFLLTFVGTYSLTVSFLYWLAVYPLEDHKLSAFNVNMHVGNILQSLLDLFLCATPIHVLHYAYLLLAGCAYAAFAVLYWLVGFTNLTGEPFIYKVLDFGAHPLTASLSVLGFTLVCLPLFHFLLWNAHLLRRRLASAVYAGAWELRQGVWWWKVTGREEPIPMSLTDTSTSTSMSTSTSLFSSSGMGHEDGVAQPLLVPAGPNRVTVSVYI</sequence>
<dbReference type="InterPro" id="IPR049352">
    <property type="entry name" value="Rost"/>
</dbReference>
<proteinExistence type="predicted"/>
<name>A0ABD1JUY6_9TELE</name>
<evidence type="ECO:0008006" key="4">
    <source>
        <dbReference type="Google" id="ProtNLM"/>
    </source>
</evidence>